<proteinExistence type="inferred from homology"/>
<evidence type="ECO:0000256" key="4">
    <source>
        <dbReference type="ARBA" id="ARBA00007663"/>
    </source>
</evidence>
<dbReference type="InterPro" id="IPR050156">
    <property type="entry name" value="TC-AMP_synthase_SUA5"/>
</dbReference>
<dbReference type="PANTHER" id="PTHR17490">
    <property type="entry name" value="SUA5"/>
    <property type="match status" value="1"/>
</dbReference>
<comment type="similarity">
    <text evidence="4">Belongs to the SUA5 family.</text>
</comment>
<dbReference type="GO" id="GO:0061710">
    <property type="term" value="F:L-threonylcarbamoyladenylate synthase"/>
    <property type="evidence" value="ECO:0007669"/>
    <property type="project" value="UniProtKB-EC"/>
</dbReference>
<dbReference type="FunFam" id="3.90.870.10:FF:000007">
    <property type="entry name" value="YrdC N6-threonylcarbamoyltransferase domain containing"/>
    <property type="match status" value="1"/>
</dbReference>
<dbReference type="EC" id="2.7.7.87" evidence="5"/>
<keyword evidence="7" id="KW-1003">Cell membrane</keyword>
<dbReference type="NCBIfam" id="TIGR00057">
    <property type="entry name" value="L-threonylcarbamoyladenylate synthase"/>
    <property type="match status" value="1"/>
</dbReference>
<dbReference type="GO" id="GO:0003725">
    <property type="term" value="F:double-stranded RNA binding"/>
    <property type="evidence" value="ECO:0007669"/>
    <property type="project" value="InterPro"/>
</dbReference>
<evidence type="ECO:0000256" key="2">
    <source>
        <dbReference type="ARBA" id="ARBA00004202"/>
    </source>
</evidence>
<evidence type="ECO:0000256" key="13">
    <source>
        <dbReference type="ARBA" id="ARBA00048366"/>
    </source>
</evidence>
<evidence type="ECO:0000256" key="6">
    <source>
        <dbReference type="ARBA" id="ARBA00015492"/>
    </source>
</evidence>
<dbReference type="Proteomes" id="UP000076858">
    <property type="component" value="Unassembled WGS sequence"/>
</dbReference>
<evidence type="ECO:0000256" key="3">
    <source>
        <dbReference type="ARBA" id="ARBA00004496"/>
    </source>
</evidence>
<reference evidence="17 18" key="1">
    <citation type="submission" date="2016-03" db="EMBL/GenBank/DDBJ databases">
        <title>EvidentialGene: Evidence-directed Construction of Genes on Genomes.</title>
        <authorList>
            <person name="Gilbert D.G."/>
            <person name="Choi J.-H."/>
            <person name="Mockaitis K."/>
            <person name="Colbourne J."/>
            <person name="Pfrender M."/>
        </authorList>
    </citation>
    <scope>NUCLEOTIDE SEQUENCE [LARGE SCALE GENOMIC DNA]</scope>
    <source>
        <strain evidence="17 18">Xinb3</strain>
        <tissue evidence="17">Complete organism</tissue>
    </source>
</reference>
<dbReference type="OrthoDB" id="3648309at2759"/>
<dbReference type="InterPro" id="IPR017945">
    <property type="entry name" value="DHBP_synth_RibB-like_a/b_dom"/>
</dbReference>
<dbReference type="Pfam" id="PF01300">
    <property type="entry name" value="Sua5_yciO_yrdC"/>
    <property type="match status" value="1"/>
</dbReference>
<evidence type="ECO:0000256" key="12">
    <source>
        <dbReference type="ARBA" id="ARBA00023136"/>
    </source>
</evidence>
<evidence type="ECO:0000256" key="10">
    <source>
        <dbReference type="ARBA" id="ARBA00022946"/>
    </source>
</evidence>
<dbReference type="PANTHER" id="PTHR17490:SF10">
    <property type="entry name" value="THREONYLCARBAMOYL-AMP SYNTHASE"/>
    <property type="match status" value="1"/>
</dbReference>
<comment type="subcellular location">
    <subcellularLocation>
        <location evidence="2">Cell membrane</location>
        <topology evidence="2">Peripheral membrane protein</topology>
    </subcellularLocation>
    <subcellularLocation>
        <location evidence="3">Cytoplasm</location>
    </subcellularLocation>
    <subcellularLocation>
        <location evidence="1">Mitochondrion</location>
    </subcellularLocation>
</comment>
<evidence type="ECO:0000256" key="15">
    <source>
        <dbReference type="ARBA" id="ARBA00063146"/>
    </source>
</evidence>
<dbReference type="GO" id="GO:0005739">
    <property type="term" value="C:mitochondrion"/>
    <property type="evidence" value="ECO:0007669"/>
    <property type="project" value="UniProtKB-SubCell"/>
</dbReference>
<protein>
    <recommendedName>
        <fullName evidence="6">Threonylcarbamoyl-AMP synthase</fullName>
        <ecNumber evidence="5">2.7.7.87</ecNumber>
    </recommendedName>
</protein>
<keyword evidence="18" id="KW-1185">Reference proteome</keyword>
<gene>
    <name evidence="17" type="ORF">APZ42_017896</name>
</gene>
<dbReference type="SUPFAM" id="SSF55821">
    <property type="entry name" value="YrdC/RibB"/>
    <property type="match status" value="1"/>
</dbReference>
<evidence type="ECO:0000256" key="14">
    <source>
        <dbReference type="ARBA" id="ARBA00058524"/>
    </source>
</evidence>
<feature type="domain" description="YrdC-like" evidence="16">
    <location>
        <begin position="14"/>
        <end position="202"/>
    </location>
</feature>
<evidence type="ECO:0000256" key="9">
    <source>
        <dbReference type="ARBA" id="ARBA00022679"/>
    </source>
</evidence>
<evidence type="ECO:0000256" key="1">
    <source>
        <dbReference type="ARBA" id="ARBA00004173"/>
    </source>
</evidence>
<organism evidence="17 18">
    <name type="scientific">Daphnia magna</name>
    <dbReference type="NCBI Taxonomy" id="35525"/>
    <lineage>
        <taxon>Eukaryota</taxon>
        <taxon>Metazoa</taxon>
        <taxon>Ecdysozoa</taxon>
        <taxon>Arthropoda</taxon>
        <taxon>Crustacea</taxon>
        <taxon>Branchiopoda</taxon>
        <taxon>Diplostraca</taxon>
        <taxon>Cladocera</taxon>
        <taxon>Anomopoda</taxon>
        <taxon>Daphniidae</taxon>
        <taxon>Daphnia</taxon>
    </lineage>
</organism>
<keyword evidence="8" id="KW-0963">Cytoplasm</keyword>
<sequence length="226" mass="24118">MINTVILLGPKNSAAILTKAVELLKGGSVIALPTDTLYGIACLSQNSEAIKKLYQIKSRDKKKPVAICVSQVSDVAKWGRVTVNEQLLHDLLPGPVTLVFERNPVLNPDLNPGTKLVGIRIPDSWFIRQLASSCAEPLALTSANVSGSQSTLSVEEFSGIWEYLGAVYNGGPIPDGAYARLGSTVVDLSSPGTYRIIRPGCAHTITVETLRKHGLVEASEINSGII</sequence>
<dbReference type="PROSITE" id="PS51163">
    <property type="entry name" value="YRDC"/>
    <property type="match status" value="1"/>
</dbReference>
<evidence type="ECO:0000256" key="7">
    <source>
        <dbReference type="ARBA" id="ARBA00022475"/>
    </source>
</evidence>
<comment type="subunit">
    <text evidence="15">Interacts with RSC1A1.</text>
</comment>
<dbReference type="EMBL" id="LRGB01000725">
    <property type="protein sequence ID" value="KZS16254.1"/>
    <property type="molecule type" value="Genomic_DNA"/>
</dbReference>
<comment type="catalytic activity">
    <reaction evidence="13">
        <text>L-threonine + hydrogencarbonate + ATP = L-threonylcarbamoyladenylate + diphosphate + H2O</text>
        <dbReference type="Rhea" id="RHEA:36407"/>
        <dbReference type="ChEBI" id="CHEBI:15377"/>
        <dbReference type="ChEBI" id="CHEBI:17544"/>
        <dbReference type="ChEBI" id="CHEBI:30616"/>
        <dbReference type="ChEBI" id="CHEBI:33019"/>
        <dbReference type="ChEBI" id="CHEBI:57926"/>
        <dbReference type="ChEBI" id="CHEBI:73682"/>
        <dbReference type="EC" id="2.7.7.87"/>
    </reaction>
</comment>
<evidence type="ECO:0000256" key="11">
    <source>
        <dbReference type="ARBA" id="ARBA00023128"/>
    </source>
</evidence>
<keyword evidence="9" id="KW-0808">Transferase</keyword>
<evidence type="ECO:0000259" key="16">
    <source>
        <dbReference type="PROSITE" id="PS51163"/>
    </source>
</evidence>
<keyword evidence="10" id="KW-0809">Transit peptide</keyword>
<accession>A0A164ZE56</accession>
<dbReference type="GO" id="GO:0005886">
    <property type="term" value="C:plasma membrane"/>
    <property type="evidence" value="ECO:0007669"/>
    <property type="project" value="UniProtKB-SubCell"/>
</dbReference>
<dbReference type="AlphaFoldDB" id="A0A164ZE56"/>
<comment type="function">
    <text evidence="14">Cytoplasmic and mitochondrial threonylcarbamoyl-AMP synthase required for the formation of a threonylcarbamoyl group on adenosine at position 37 (t(6)A37) in tRNAs that read codons beginning with adenine. Catalyzes the conversion of L-threonine, HCO(3)(-)/CO(2) and ATP to give threonylcarbamoyl-AMP (TC-AMP) as the acyladenylate intermediate, with the release of diphosphate. Participates in t(6)A37 formation in cytoplasmic and mitochondrial tRNAs. May regulate the activity of some transporters.</text>
</comment>
<dbReference type="Gene3D" id="3.90.870.10">
    <property type="entry name" value="DHBP synthase"/>
    <property type="match status" value="1"/>
</dbReference>
<evidence type="ECO:0000313" key="17">
    <source>
        <dbReference type="EMBL" id="KZS16254.1"/>
    </source>
</evidence>
<keyword evidence="12" id="KW-0472">Membrane</keyword>
<evidence type="ECO:0000256" key="8">
    <source>
        <dbReference type="ARBA" id="ARBA00022490"/>
    </source>
</evidence>
<name>A0A164ZE56_9CRUS</name>
<comment type="caution">
    <text evidence="17">The sequence shown here is derived from an EMBL/GenBank/DDBJ whole genome shotgun (WGS) entry which is preliminary data.</text>
</comment>
<dbReference type="GO" id="GO:0006450">
    <property type="term" value="P:regulation of translational fidelity"/>
    <property type="evidence" value="ECO:0007669"/>
    <property type="project" value="TreeGrafter"/>
</dbReference>
<keyword evidence="11" id="KW-0496">Mitochondrion</keyword>
<dbReference type="STRING" id="35525.A0A164ZE56"/>
<evidence type="ECO:0000313" key="18">
    <source>
        <dbReference type="Proteomes" id="UP000076858"/>
    </source>
</evidence>
<dbReference type="GO" id="GO:0000049">
    <property type="term" value="F:tRNA binding"/>
    <property type="evidence" value="ECO:0007669"/>
    <property type="project" value="TreeGrafter"/>
</dbReference>
<evidence type="ECO:0000256" key="5">
    <source>
        <dbReference type="ARBA" id="ARBA00012584"/>
    </source>
</evidence>
<dbReference type="InterPro" id="IPR006070">
    <property type="entry name" value="Sua5-like_dom"/>
</dbReference>